<accession>A0A7K0FZM8</accession>
<dbReference type="AlphaFoldDB" id="A0A7K0FZM8"/>
<dbReference type="EMBL" id="WKKH01000013">
    <property type="protein sequence ID" value="MRX76534.1"/>
    <property type="molecule type" value="Genomic_DNA"/>
</dbReference>
<dbReference type="RefSeq" id="WP_154280772.1">
    <property type="nucleotide sequence ID" value="NZ_JBHUJQ010000001.1"/>
</dbReference>
<protein>
    <submittedName>
        <fullName evidence="5">Ankyrin repeat domain-containing protein</fullName>
    </submittedName>
</protein>
<dbReference type="SUPFAM" id="SSF48403">
    <property type="entry name" value="Ankyrin repeat"/>
    <property type="match status" value="1"/>
</dbReference>
<reference evidence="5 6" key="1">
    <citation type="submission" date="2019-11" db="EMBL/GenBank/DDBJ databases">
        <title>Pedobacter petrophilus genome.</title>
        <authorList>
            <person name="Feldbauer M.J."/>
            <person name="Newman J.D."/>
        </authorList>
    </citation>
    <scope>NUCLEOTIDE SEQUENCE [LARGE SCALE GENOMIC DNA]</scope>
    <source>
        <strain evidence="5 6">LMG 29686</strain>
    </source>
</reference>
<dbReference type="OrthoDB" id="1328647at2"/>
<evidence type="ECO:0000256" key="1">
    <source>
        <dbReference type="ARBA" id="ARBA00022737"/>
    </source>
</evidence>
<keyword evidence="1" id="KW-0677">Repeat</keyword>
<feature type="repeat" description="ANK" evidence="3">
    <location>
        <begin position="217"/>
        <end position="249"/>
    </location>
</feature>
<dbReference type="Proteomes" id="UP000487757">
    <property type="component" value="Unassembled WGS sequence"/>
</dbReference>
<proteinExistence type="predicted"/>
<name>A0A7K0FZM8_9SPHI</name>
<keyword evidence="4" id="KW-0732">Signal</keyword>
<dbReference type="SMART" id="SM00248">
    <property type="entry name" value="ANK"/>
    <property type="match status" value="4"/>
</dbReference>
<dbReference type="PANTHER" id="PTHR24188">
    <property type="entry name" value="ANKYRIN REPEAT PROTEIN"/>
    <property type="match status" value="1"/>
</dbReference>
<dbReference type="InterPro" id="IPR002110">
    <property type="entry name" value="Ankyrin_rpt"/>
</dbReference>
<evidence type="ECO:0000256" key="3">
    <source>
        <dbReference type="PROSITE-ProRule" id="PRU00023"/>
    </source>
</evidence>
<keyword evidence="2 3" id="KW-0040">ANK repeat</keyword>
<comment type="caution">
    <text evidence="5">The sequence shown here is derived from an EMBL/GenBank/DDBJ whole genome shotgun (WGS) entry which is preliminary data.</text>
</comment>
<gene>
    <name evidence="5" type="ORF">GJU39_10565</name>
</gene>
<dbReference type="PROSITE" id="PS50297">
    <property type="entry name" value="ANK_REP_REGION"/>
    <property type="match status" value="1"/>
</dbReference>
<dbReference type="PROSITE" id="PS51257">
    <property type="entry name" value="PROKAR_LIPOPROTEIN"/>
    <property type="match status" value="1"/>
</dbReference>
<sequence>MKKLNLKVLIFLIIIASSLSSCEQKVKEKRKVERETLDVAHPVIAQTDQGKYSEPTWQIVDEFYDAISANNTKMVSDMLATKFPVNFQPKNKIRPLDAVIRTADNLQLAKLFIDGGANMEDKKDEFILGASEHKRLAILKYLVEKGAKFKNNGAFNKAGFYHFYDGAKYLLMSGANPNIGDVSGKLWVFHEAVRKSDYTVLNALRLTKDDLEFNDCDGKTALIIAIKTNNIEMVKYLLKKGVDRNKPETFDCGDDIYYGKLPIEFAKENNFKEMVELLK</sequence>
<organism evidence="5 6">
    <name type="scientific">Pedobacter petrophilus</name>
    <dbReference type="NCBI Taxonomy" id="1908241"/>
    <lineage>
        <taxon>Bacteria</taxon>
        <taxon>Pseudomonadati</taxon>
        <taxon>Bacteroidota</taxon>
        <taxon>Sphingobacteriia</taxon>
        <taxon>Sphingobacteriales</taxon>
        <taxon>Sphingobacteriaceae</taxon>
        <taxon>Pedobacter</taxon>
    </lineage>
</organism>
<dbReference type="InterPro" id="IPR036770">
    <property type="entry name" value="Ankyrin_rpt-contain_sf"/>
</dbReference>
<evidence type="ECO:0000256" key="2">
    <source>
        <dbReference type="ARBA" id="ARBA00023043"/>
    </source>
</evidence>
<dbReference type="PANTHER" id="PTHR24188:SF29">
    <property type="entry name" value="GH09064P"/>
    <property type="match status" value="1"/>
</dbReference>
<evidence type="ECO:0000313" key="6">
    <source>
        <dbReference type="Proteomes" id="UP000487757"/>
    </source>
</evidence>
<evidence type="ECO:0000256" key="4">
    <source>
        <dbReference type="SAM" id="SignalP"/>
    </source>
</evidence>
<dbReference type="PROSITE" id="PS50088">
    <property type="entry name" value="ANK_REPEAT"/>
    <property type="match status" value="1"/>
</dbReference>
<dbReference type="Gene3D" id="1.25.40.20">
    <property type="entry name" value="Ankyrin repeat-containing domain"/>
    <property type="match status" value="1"/>
</dbReference>
<feature type="signal peptide" evidence="4">
    <location>
        <begin position="1"/>
        <end position="21"/>
    </location>
</feature>
<feature type="chain" id="PRO_5029739975" evidence="4">
    <location>
        <begin position="22"/>
        <end position="279"/>
    </location>
</feature>
<keyword evidence="6" id="KW-1185">Reference proteome</keyword>
<evidence type="ECO:0000313" key="5">
    <source>
        <dbReference type="EMBL" id="MRX76534.1"/>
    </source>
</evidence>
<dbReference type="Pfam" id="PF12796">
    <property type="entry name" value="Ank_2"/>
    <property type="match status" value="1"/>
</dbReference>